<evidence type="ECO:0000313" key="4">
    <source>
        <dbReference type="Proteomes" id="UP000595197"/>
    </source>
</evidence>
<keyword evidence="3" id="KW-0614">Plasmid</keyword>
<name>A0ABX7BK35_9PROT</name>
<dbReference type="RefSeq" id="WP_201082065.1">
    <property type="nucleotide sequence ID" value="NZ_CP067421.1"/>
</dbReference>
<dbReference type="PANTHER" id="PTHR43048">
    <property type="entry name" value="METHYLMALONYL-COA EPIMERASE"/>
    <property type="match status" value="1"/>
</dbReference>
<feature type="domain" description="VOC" evidence="2">
    <location>
        <begin position="16"/>
        <end position="160"/>
    </location>
</feature>
<proteinExistence type="predicted"/>
<dbReference type="EMBL" id="CP067421">
    <property type="protein sequence ID" value="QQP92837.1"/>
    <property type="molecule type" value="Genomic_DNA"/>
</dbReference>
<protein>
    <submittedName>
        <fullName evidence="3">VOC family protein</fullName>
    </submittedName>
</protein>
<evidence type="ECO:0000313" key="3">
    <source>
        <dbReference type="EMBL" id="QQP92837.1"/>
    </source>
</evidence>
<evidence type="ECO:0000256" key="1">
    <source>
        <dbReference type="ARBA" id="ARBA00022723"/>
    </source>
</evidence>
<keyword evidence="4" id="KW-1185">Reference proteome</keyword>
<dbReference type="Pfam" id="PF13669">
    <property type="entry name" value="Glyoxalase_4"/>
    <property type="match status" value="1"/>
</dbReference>
<evidence type="ECO:0000259" key="2">
    <source>
        <dbReference type="PROSITE" id="PS51819"/>
    </source>
</evidence>
<keyword evidence="1" id="KW-0479">Metal-binding</keyword>
<dbReference type="InterPro" id="IPR029068">
    <property type="entry name" value="Glyas_Bleomycin-R_OHBP_Dase"/>
</dbReference>
<reference evidence="3" key="1">
    <citation type="submission" date="2021-02" db="EMBL/GenBank/DDBJ databases">
        <title>Skermanella TT6 skin isolate.</title>
        <authorList>
            <person name="Lee K."/>
            <person name="Ganzorig M."/>
        </authorList>
    </citation>
    <scope>NUCLEOTIDE SEQUENCE</scope>
    <source>
        <strain evidence="3">TT6</strain>
    </source>
</reference>
<dbReference type="PANTHER" id="PTHR43048:SF3">
    <property type="entry name" value="METHYLMALONYL-COA EPIMERASE, MITOCHONDRIAL"/>
    <property type="match status" value="1"/>
</dbReference>
<dbReference type="SUPFAM" id="SSF54593">
    <property type="entry name" value="Glyoxalase/Bleomycin resistance protein/Dihydroxybiphenyl dioxygenase"/>
    <property type="match status" value="1"/>
</dbReference>
<dbReference type="InterPro" id="IPR037523">
    <property type="entry name" value="VOC_core"/>
</dbReference>
<geneLocation type="plasmid" evidence="3 4">
    <name>pTT6-1</name>
</geneLocation>
<dbReference type="Gene3D" id="3.10.180.10">
    <property type="entry name" value="2,3-Dihydroxybiphenyl 1,2-Dioxygenase, domain 1"/>
    <property type="match status" value="1"/>
</dbReference>
<dbReference type="PROSITE" id="PS51819">
    <property type="entry name" value="VOC"/>
    <property type="match status" value="1"/>
</dbReference>
<dbReference type="Proteomes" id="UP000595197">
    <property type="component" value="Plasmid pTT6-1"/>
</dbReference>
<sequence length="187" mass="20554">MSPDTDRPAGIPGLWGLDHVGLTVPDLEEAVDFFVTVIGCEHVYDGEPAGGDGDFMRERLNVHPEASCRYCFLRCRSGLNLELFEYSAPDRRTEPPRNSDVGGHHIAFYVEDMDAAVGHLRAHGVRILGEPMLIAEGPSAGATWVYFLAPWGLQLELCCAPGGKAYEGTARRLLWHPKFPGRDPVLP</sequence>
<organism evidence="3 4">
    <name type="scientific">Skermanella cutis</name>
    <dbReference type="NCBI Taxonomy" id="2775420"/>
    <lineage>
        <taxon>Bacteria</taxon>
        <taxon>Pseudomonadati</taxon>
        <taxon>Pseudomonadota</taxon>
        <taxon>Alphaproteobacteria</taxon>
        <taxon>Rhodospirillales</taxon>
        <taxon>Azospirillaceae</taxon>
        <taxon>Skermanella</taxon>
    </lineage>
</organism>
<dbReference type="InterPro" id="IPR051785">
    <property type="entry name" value="MMCE/EMCE_epimerase"/>
</dbReference>
<gene>
    <name evidence="3" type="ORF">IGS68_30825</name>
</gene>
<accession>A0ABX7BK35</accession>